<evidence type="ECO:0000256" key="1">
    <source>
        <dbReference type="SAM" id="MobiDB-lite"/>
    </source>
</evidence>
<dbReference type="Proteomes" id="UP000306274">
    <property type="component" value="Unassembled WGS sequence"/>
</dbReference>
<comment type="caution">
    <text evidence="2">The sequence shown here is derived from an EMBL/GenBank/DDBJ whole genome shotgun (WGS) entry which is preliminary data.</text>
</comment>
<gene>
    <name evidence="2" type="ORF">E5Z02_10705</name>
</gene>
<organism evidence="2 3">
    <name type="scientific">Streptomyces rhizosphaericola</name>
    <dbReference type="NCBI Taxonomy" id="2564098"/>
    <lineage>
        <taxon>Bacteria</taxon>
        <taxon>Bacillati</taxon>
        <taxon>Actinomycetota</taxon>
        <taxon>Actinomycetes</taxon>
        <taxon>Kitasatosporales</taxon>
        <taxon>Streptomycetaceae</taxon>
        <taxon>Streptomyces</taxon>
    </lineage>
</organism>
<feature type="region of interest" description="Disordered" evidence="1">
    <location>
        <begin position="1"/>
        <end position="32"/>
    </location>
</feature>
<keyword evidence="3" id="KW-1185">Reference proteome</keyword>
<evidence type="ECO:0000313" key="3">
    <source>
        <dbReference type="Proteomes" id="UP000306274"/>
    </source>
</evidence>
<feature type="compositionally biased region" description="Pro residues" evidence="1">
    <location>
        <begin position="10"/>
        <end position="21"/>
    </location>
</feature>
<name>A0ABY2PHA9_9ACTN</name>
<sequence>MAAPLTRPAETPPPHPAPPAKRPARPAREIGR</sequence>
<protein>
    <submittedName>
        <fullName evidence="2">Class F sortase</fullName>
    </submittedName>
</protein>
<reference evidence="2 3" key="1">
    <citation type="submission" date="2019-04" db="EMBL/GenBank/DDBJ databases">
        <title>Streptomyces rhizosphaericola sp. nov., an actinobacterium isolated from the wheat rhizosphere.</title>
        <authorList>
            <person name="Vargas Hoyos H.A."/>
            <person name="Santos S.N."/>
            <person name="Genuario D.B."/>
            <person name="Melo I.S."/>
            <person name="Da Silva L.J."/>
            <person name="Da Silva F.S.P."/>
            <person name="Zucchi T.D."/>
        </authorList>
    </citation>
    <scope>NUCLEOTIDE SEQUENCE [LARGE SCALE GENOMIC DNA]</scope>
    <source>
        <strain evidence="2 3">1AS2c</strain>
    </source>
</reference>
<dbReference type="EMBL" id="SRZK01000078">
    <property type="protein sequence ID" value="TGZ10276.1"/>
    <property type="molecule type" value="Genomic_DNA"/>
</dbReference>
<feature type="non-terminal residue" evidence="2">
    <location>
        <position position="32"/>
    </location>
</feature>
<proteinExistence type="predicted"/>
<accession>A0ABY2PHA9</accession>
<evidence type="ECO:0000313" key="2">
    <source>
        <dbReference type="EMBL" id="TGZ10276.1"/>
    </source>
</evidence>